<dbReference type="SUPFAM" id="SSF47473">
    <property type="entry name" value="EF-hand"/>
    <property type="match status" value="1"/>
</dbReference>
<organism evidence="2 3">
    <name type="scientific">Podospora fimiseda</name>
    <dbReference type="NCBI Taxonomy" id="252190"/>
    <lineage>
        <taxon>Eukaryota</taxon>
        <taxon>Fungi</taxon>
        <taxon>Dikarya</taxon>
        <taxon>Ascomycota</taxon>
        <taxon>Pezizomycotina</taxon>
        <taxon>Sordariomycetes</taxon>
        <taxon>Sordariomycetidae</taxon>
        <taxon>Sordariales</taxon>
        <taxon>Podosporaceae</taxon>
        <taxon>Podospora</taxon>
    </lineage>
</organism>
<dbReference type="Proteomes" id="UP001301958">
    <property type="component" value="Unassembled WGS sequence"/>
</dbReference>
<proteinExistence type="predicted"/>
<dbReference type="InterPro" id="IPR011992">
    <property type="entry name" value="EF-hand-dom_pair"/>
</dbReference>
<dbReference type="AlphaFoldDB" id="A0AAN7BP33"/>
<evidence type="ECO:0000313" key="3">
    <source>
        <dbReference type="Proteomes" id="UP001301958"/>
    </source>
</evidence>
<protein>
    <submittedName>
        <fullName evidence="2">Uncharacterized protein</fullName>
    </submittedName>
</protein>
<accession>A0AAN7BP33</accession>
<dbReference type="Gene3D" id="1.10.238.10">
    <property type="entry name" value="EF-hand"/>
    <property type="match status" value="1"/>
</dbReference>
<reference evidence="2" key="1">
    <citation type="journal article" date="2023" name="Mol. Phylogenet. Evol.">
        <title>Genome-scale phylogeny and comparative genomics of the fungal order Sordariales.</title>
        <authorList>
            <person name="Hensen N."/>
            <person name="Bonometti L."/>
            <person name="Westerberg I."/>
            <person name="Brannstrom I.O."/>
            <person name="Guillou S."/>
            <person name="Cros-Aarteil S."/>
            <person name="Calhoun S."/>
            <person name="Haridas S."/>
            <person name="Kuo A."/>
            <person name="Mondo S."/>
            <person name="Pangilinan J."/>
            <person name="Riley R."/>
            <person name="LaButti K."/>
            <person name="Andreopoulos B."/>
            <person name="Lipzen A."/>
            <person name="Chen C."/>
            <person name="Yan M."/>
            <person name="Daum C."/>
            <person name="Ng V."/>
            <person name="Clum A."/>
            <person name="Steindorff A."/>
            <person name="Ohm R.A."/>
            <person name="Martin F."/>
            <person name="Silar P."/>
            <person name="Natvig D.O."/>
            <person name="Lalanne C."/>
            <person name="Gautier V."/>
            <person name="Ament-Velasquez S.L."/>
            <person name="Kruys A."/>
            <person name="Hutchinson M.I."/>
            <person name="Powell A.J."/>
            <person name="Barry K."/>
            <person name="Miller A.N."/>
            <person name="Grigoriev I.V."/>
            <person name="Debuchy R."/>
            <person name="Gladieux P."/>
            <person name="Hiltunen Thoren M."/>
            <person name="Johannesson H."/>
        </authorList>
    </citation>
    <scope>NUCLEOTIDE SEQUENCE</scope>
    <source>
        <strain evidence="2">CBS 990.96</strain>
    </source>
</reference>
<comment type="caution">
    <text evidence="2">The sequence shown here is derived from an EMBL/GenBank/DDBJ whole genome shotgun (WGS) entry which is preliminary data.</text>
</comment>
<reference evidence="2" key="2">
    <citation type="submission" date="2023-05" db="EMBL/GenBank/DDBJ databases">
        <authorList>
            <consortium name="Lawrence Berkeley National Laboratory"/>
            <person name="Steindorff A."/>
            <person name="Hensen N."/>
            <person name="Bonometti L."/>
            <person name="Westerberg I."/>
            <person name="Brannstrom I.O."/>
            <person name="Guillou S."/>
            <person name="Cros-Aarteil S."/>
            <person name="Calhoun S."/>
            <person name="Haridas S."/>
            <person name="Kuo A."/>
            <person name="Mondo S."/>
            <person name="Pangilinan J."/>
            <person name="Riley R."/>
            <person name="Labutti K."/>
            <person name="Andreopoulos B."/>
            <person name="Lipzen A."/>
            <person name="Chen C."/>
            <person name="Yanf M."/>
            <person name="Daum C."/>
            <person name="Ng V."/>
            <person name="Clum A."/>
            <person name="Ohm R."/>
            <person name="Martin F."/>
            <person name="Silar P."/>
            <person name="Natvig D."/>
            <person name="Lalanne C."/>
            <person name="Gautier V."/>
            <person name="Ament-Velasquez S.L."/>
            <person name="Kruys A."/>
            <person name="Hutchinson M.I."/>
            <person name="Powell A.J."/>
            <person name="Barry K."/>
            <person name="Miller A.N."/>
            <person name="Grigoriev I.V."/>
            <person name="Debuchy R."/>
            <person name="Gladieux P."/>
            <person name="Thoren M.H."/>
            <person name="Johannesson H."/>
        </authorList>
    </citation>
    <scope>NUCLEOTIDE SEQUENCE</scope>
    <source>
        <strain evidence="2">CBS 990.96</strain>
    </source>
</reference>
<keyword evidence="3" id="KW-1185">Reference proteome</keyword>
<name>A0AAN7BP33_9PEZI</name>
<dbReference type="EMBL" id="MU865340">
    <property type="protein sequence ID" value="KAK4226887.1"/>
    <property type="molecule type" value="Genomic_DNA"/>
</dbReference>
<gene>
    <name evidence="2" type="ORF">QBC38DRAFT_527958</name>
</gene>
<evidence type="ECO:0000313" key="2">
    <source>
        <dbReference type="EMBL" id="KAK4226887.1"/>
    </source>
</evidence>
<sequence length="183" mass="20402">MSPRAPAAVRRSRLARENNISPTEESEILEAFSLFSEPSPQNPNLQLLPIPDFRRALIALGIPPSSPQELTEFTSILDPDSSGFCEFEPFLQICAIKLRTGTHTRNHQEELDEAYALFTGGRIDAEVITLANLRRVARLLRQDEVTDEMLRDMILEANGGAGVNVGVRKGEFDGVMRRAGVWR</sequence>
<evidence type="ECO:0000256" key="1">
    <source>
        <dbReference type="SAM" id="MobiDB-lite"/>
    </source>
</evidence>
<feature type="region of interest" description="Disordered" evidence="1">
    <location>
        <begin position="1"/>
        <end position="22"/>
    </location>
</feature>